<dbReference type="EMBL" id="BMJW01000003">
    <property type="protein sequence ID" value="GGH03966.1"/>
    <property type="molecule type" value="Genomic_DNA"/>
</dbReference>
<evidence type="ECO:0000256" key="3">
    <source>
        <dbReference type="ARBA" id="ARBA00023159"/>
    </source>
</evidence>
<evidence type="ECO:0000259" key="5">
    <source>
        <dbReference type="PROSITE" id="PS01124"/>
    </source>
</evidence>
<dbReference type="InterPro" id="IPR003313">
    <property type="entry name" value="AraC-bd"/>
</dbReference>
<protein>
    <submittedName>
        <fullName evidence="6">AraC family transcriptional regulator</fullName>
    </submittedName>
</protein>
<dbReference type="InterPro" id="IPR009057">
    <property type="entry name" value="Homeodomain-like_sf"/>
</dbReference>
<proteinExistence type="predicted"/>
<dbReference type="InterPro" id="IPR018060">
    <property type="entry name" value="HTH_AraC"/>
</dbReference>
<dbReference type="PROSITE" id="PS00041">
    <property type="entry name" value="HTH_ARAC_FAMILY_1"/>
    <property type="match status" value="1"/>
</dbReference>
<dbReference type="InterPro" id="IPR018062">
    <property type="entry name" value="HTH_AraC-typ_CS"/>
</dbReference>
<sequence length="265" mass="30858">MKEKLKILDSLEVLSFQNKKTKHPSHFHDTYCISLIEKGVLVENELIASTGKILISNPYEIHNNLSSENISFSTFYVNQDVIDFISPFNRTSFQDKVIENPLLHSSLKNLLNFIKEKKEKKNFVNDFYDDFNQFIFQLTINYGAANPYNNENDTTIIKDLKIYISDNLNTQLSLIELSKMVGMSKFQFIRWFKFNIGLTPFEYILLKKVEYGKTLIKQGIPLVEAALDSGFYDQSNFSNYFKKYIGMSPNSYKQSCNIFQDSNQQ</sequence>
<keyword evidence="4" id="KW-0804">Transcription</keyword>
<evidence type="ECO:0000256" key="2">
    <source>
        <dbReference type="ARBA" id="ARBA00023125"/>
    </source>
</evidence>
<accession>A0A917I2V7</accession>
<reference evidence="6" key="2">
    <citation type="submission" date="2020-09" db="EMBL/GenBank/DDBJ databases">
        <authorList>
            <person name="Sun Q."/>
            <person name="Zhou Y."/>
        </authorList>
    </citation>
    <scope>NUCLEOTIDE SEQUENCE</scope>
    <source>
        <strain evidence="6">CGMCC 1.15763</strain>
    </source>
</reference>
<comment type="caution">
    <text evidence="6">The sequence shown here is derived from an EMBL/GenBank/DDBJ whole genome shotgun (WGS) entry which is preliminary data.</text>
</comment>
<dbReference type="InterPro" id="IPR050204">
    <property type="entry name" value="AraC_XylS_family_regulators"/>
</dbReference>
<keyword evidence="1" id="KW-0805">Transcription regulation</keyword>
<dbReference type="Pfam" id="PF02311">
    <property type="entry name" value="AraC_binding"/>
    <property type="match status" value="1"/>
</dbReference>
<dbReference type="SMART" id="SM00342">
    <property type="entry name" value="HTH_ARAC"/>
    <property type="match status" value="1"/>
</dbReference>
<dbReference type="PANTHER" id="PTHR46796">
    <property type="entry name" value="HTH-TYPE TRANSCRIPTIONAL ACTIVATOR RHAS-RELATED"/>
    <property type="match status" value="1"/>
</dbReference>
<keyword evidence="7" id="KW-1185">Reference proteome</keyword>
<evidence type="ECO:0000313" key="7">
    <source>
        <dbReference type="Proteomes" id="UP000633278"/>
    </source>
</evidence>
<dbReference type="Proteomes" id="UP000633278">
    <property type="component" value="Unassembled WGS sequence"/>
</dbReference>
<evidence type="ECO:0000256" key="1">
    <source>
        <dbReference type="ARBA" id="ARBA00023015"/>
    </source>
</evidence>
<dbReference type="PANTHER" id="PTHR46796:SF2">
    <property type="entry name" value="TRANSCRIPTIONAL REGULATORY PROTEIN"/>
    <property type="match status" value="1"/>
</dbReference>
<gene>
    <name evidence="6" type="ORF">GCM10011416_23840</name>
</gene>
<keyword evidence="3" id="KW-0010">Activator</keyword>
<dbReference type="AlphaFoldDB" id="A0A917I2V7"/>
<dbReference type="InterPro" id="IPR020449">
    <property type="entry name" value="Tscrpt_reg_AraC-type_HTH"/>
</dbReference>
<dbReference type="SUPFAM" id="SSF51215">
    <property type="entry name" value="Regulatory protein AraC"/>
    <property type="match status" value="1"/>
</dbReference>
<organism evidence="6 7">
    <name type="scientific">Polaribacter pacificus</name>
    <dbReference type="NCBI Taxonomy" id="1775173"/>
    <lineage>
        <taxon>Bacteria</taxon>
        <taxon>Pseudomonadati</taxon>
        <taxon>Bacteroidota</taxon>
        <taxon>Flavobacteriia</taxon>
        <taxon>Flavobacteriales</taxon>
        <taxon>Flavobacteriaceae</taxon>
    </lineage>
</organism>
<evidence type="ECO:0000256" key="4">
    <source>
        <dbReference type="ARBA" id="ARBA00023163"/>
    </source>
</evidence>
<name>A0A917I2V7_9FLAO</name>
<dbReference type="Pfam" id="PF12833">
    <property type="entry name" value="HTH_18"/>
    <property type="match status" value="1"/>
</dbReference>
<dbReference type="GO" id="GO:0043565">
    <property type="term" value="F:sequence-specific DNA binding"/>
    <property type="evidence" value="ECO:0007669"/>
    <property type="project" value="InterPro"/>
</dbReference>
<evidence type="ECO:0000313" key="6">
    <source>
        <dbReference type="EMBL" id="GGH03966.1"/>
    </source>
</evidence>
<dbReference type="Gene3D" id="1.10.10.60">
    <property type="entry name" value="Homeodomain-like"/>
    <property type="match status" value="2"/>
</dbReference>
<keyword evidence="2" id="KW-0238">DNA-binding</keyword>
<reference evidence="6" key="1">
    <citation type="journal article" date="2014" name="Int. J. Syst. Evol. Microbiol.">
        <title>Complete genome sequence of Corynebacterium casei LMG S-19264T (=DSM 44701T), isolated from a smear-ripened cheese.</title>
        <authorList>
            <consortium name="US DOE Joint Genome Institute (JGI-PGF)"/>
            <person name="Walter F."/>
            <person name="Albersmeier A."/>
            <person name="Kalinowski J."/>
            <person name="Ruckert C."/>
        </authorList>
    </citation>
    <scope>NUCLEOTIDE SEQUENCE</scope>
    <source>
        <strain evidence="6">CGMCC 1.15763</strain>
    </source>
</reference>
<dbReference type="SUPFAM" id="SSF46689">
    <property type="entry name" value="Homeodomain-like"/>
    <property type="match status" value="2"/>
</dbReference>
<dbReference type="PRINTS" id="PR00032">
    <property type="entry name" value="HTHARAC"/>
</dbReference>
<feature type="domain" description="HTH araC/xylS-type" evidence="5">
    <location>
        <begin position="158"/>
        <end position="255"/>
    </location>
</feature>
<dbReference type="PROSITE" id="PS01124">
    <property type="entry name" value="HTH_ARAC_FAMILY_2"/>
    <property type="match status" value="1"/>
</dbReference>
<dbReference type="GO" id="GO:0003700">
    <property type="term" value="F:DNA-binding transcription factor activity"/>
    <property type="evidence" value="ECO:0007669"/>
    <property type="project" value="InterPro"/>
</dbReference>
<dbReference type="InterPro" id="IPR037923">
    <property type="entry name" value="HTH-like"/>
</dbReference>
<dbReference type="RefSeq" id="WP_188599574.1">
    <property type="nucleotide sequence ID" value="NZ_BMJW01000003.1"/>
</dbReference>